<sequence>MTTVLSDFDKRAQEIKLYFKLLEKVIEQNASLFLPNNQTRKYLRFDDELQKVMKANVFLLLYNLAESSIKQALIEIYDVITSENVKYKNVKDEIKRIWINTNYRNFSQMGTGNIFLVLNQIADDIIDIEFEASKNISGNIDGRKIREFAENIGFSSRAHYSLENGAKLHLVKTQRNKLAHGDLSFAECGRNYTISDLRQIYNQVTKYLKRILLNIEKYLIDRKYLT</sequence>
<name>A0A923T9L7_9BACT</name>
<dbReference type="InterPro" id="IPR040788">
    <property type="entry name" value="HEPN_MAE_28990"/>
</dbReference>
<dbReference type="EMBL" id="JACSIT010000120">
    <property type="protein sequence ID" value="MBC6995203.1"/>
    <property type="molecule type" value="Genomic_DNA"/>
</dbReference>
<feature type="domain" description="MAE-28990/MAE-18760-like HEPN" evidence="1">
    <location>
        <begin position="3"/>
        <end position="224"/>
    </location>
</feature>
<evidence type="ECO:0000313" key="3">
    <source>
        <dbReference type="Proteomes" id="UP000650081"/>
    </source>
</evidence>
<gene>
    <name evidence="2" type="ORF">H9S92_13575</name>
</gene>
<organism evidence="2 3">
    <name type="scientific">Neolewinella lacunae</name>
    <dbReference type="NCBI Taxonomy" id="1517758"/>
    <lineage>
        <taxon>Bacteria</taxon>
        <taxon>Pseudomonadati</taxon>
        <taxon>Bacteroidota</taxon>
        <taxon>Saprospiria</taxon>
        <taxon>Saprospirales</taxon>
        <taxon>Lewinellaceae</taxon>
        <taxon>Neolewinella</taxon>
    </lineage>
</organism>
<reference evidence="2" key="1">
    <citation type="submission" date="2020-08" db="EMBL/GenBank/DDBJ databases">
        <title>Lewinella bacteria from marine environments.</title>
        <authorList>
            <person name="Zhong Y."/>
        </authorList>
    </citation>
    <scope>NUCLEOTIDE SEQUENCE</scope>
    <source>
        <strain evidence="2">KCTC 42187</strain>
    </source>
</reference>
<accession>A0A923T9L7</accession>
<dbReference type="Proteomes" id="UP000650081">
    <property type="component" value="Unassembled WGS sequence"/>
</dbReference>
<dbReference type="AlphaFoldDB" id="A0A923T9L7"/>
<comment type="caution">
    <text evidence="2">The sequence shown here is derived from an EMBL/GenBank/DDBJ whole genome shotgun (WGS) entry which is preliminary data.</text>
</comment>
<keyword evidence="3" id="KW-1185">Reference proteome</keyword>
<dbReference type="RefSeq" id="WP_187467250.1">
    <property type="nucleotide sequence ID" value="NZ_JACSIT010000120.1"/>
</dbReference>
<proteinExistence type="predicted"/>
<evidence type="ECO:0000313" key="2">
    <source>
        <dbReference type="EMBL" id="MBC6995203.1"/>
    </source>
</evidence>
<evidence type="ECO:0000259" key="1">
    <source>
        <dbReference type="Pfam" id="PF18737"/>
    </source>
</evidence>
<protein>
    <recommendedName>
        <fullName evidence="1">MAE-28990/MAE-18760-like HEPN domain-containing protein</fullName>
    </recommendedName>
</protein>
<dbReference type="Pfam" id="PF18737">
    <property type="entry name" value="HEPN_MAE_28990"/>
    <property type="match status" value="1"/>
</dbReference>